<organism evidence="1">
    <name type="scientific">viral metagenome</name>
    <dbReference type="NCBI Taxonomy" id="1070528"/>
    <lineage>
        <taxon>unclassified sequences</taxon>
        <taxon>metagenomes</taxon>
        <taxon>organismal metagenomes</taxon>
    </lineage>
</organism>
<sequence length="57" mass="6249">MVLLAACRADARTNDAHDHKQDKPHKDGLVEVIVGIAVCHCPVPGVYYHTAAWAVVW</sequence>
<dbReference type="AlphaFoldDB" id="A0A6C0JI92"/>
<proteinExistence type="predicted"/>
<evidence type="ECO:0000313" key="1">
    <source>
        <dbReference type="EMBL" id="QHU05289.1"/>
    </source>
</evidence>
<dbReference type="EMBL" id="MN740411">
    <property type="protein sequence ID" value="QHU05289.1"/>
    <property type="molecule type" value="Genomic_DNA"/>
</dbReference>
<name>A0A6C0JI92_9ZZZZ</name>
<accession>A0A6C0JI92</accession>
<protein>
    <submittedName>
        <fullName evidence="1">Uncharacterized protein</fullName>
    </submittedName>
</protein>
<reference evidence="1" key="1">
    <citation type="journal article" date="2020" name="Nature">
        <title>Giant virus diversity and host interactions through global metagenomics.</title>
        <authorList>
            <person name="Schulz F."/>
            <person name="Roux S."/>
            <person name="Paez-Espino D."/>
            <person name="Jungbluth S."/>
            <person name="Walsh D.A."/>
            <person name="Denef V.J."/>
            <person name="McMahon K.D."/>
            <person name="Konstantinidis K.T."/>
            <person name="Eloe-Fadrosh E.A."/>
            <person name="Kyrpides N.C."/>
            <person name="Woyke T."/>
        </authorList>
    </citation>
    <scope>NUCLEOTIDE SEQUENCE</scope>
    <source>
        <strain evidence="1">GVMAG-M-3300027734-16</strain>
    </source>
</reference>